<protein>
    <submittedName>
        <fullName evidence="2">Uncharacterized protein</fullName>
    </submittedName>
</protein>
<reference evidence="3" key="1">
    <citation type="journal article" date="2019" name="Int. J. Syst. Evol. Microbiol.">
        <title>The Global Catalogue of Microorganisms (GCM) 10K type strain sequencing project: providing services to taxonomists for standard genome sequencing and annotation.</title>
        <authorList>
            <consortium name="The Broad Institute Genomics Platform"/>
            <consortium name="The Broad Institute Genome Sequencing Center for Infectious Disease"/>
            <person name="Wu L."/>
            <person name="Ma J."/>
        </authorList>
    </citation>
    <scope>NUCLEOTIDE SEQUENCE [LARGE SCALE GENOMIC DNA]</scope>
    <source>
        <strain evidence="3">JCM 16702</strain>
    </source>
</reference>
<evidence type="ECO:0000313" key="2">
    <source>
        <dbReference type="EMBL" id="GAA4095084.1"/>
    </source>
</evidence>
<feature type="region of interest" description="Disordered" evidence="1">
    <location>
        <begin position="1"/>
        <end position="28"/>
    </location>
</feature>
<sequence>MDGWREAEDRSPDSAPSQGDRRGLRRGTTRRRVGCVLIGADPSRREHQRARGVREGLVLAGWRVAYRVDLAKIDRGGVHVRWRVMEGAR</sequence>
<keyword evidence="3" id="KW-1185">Reference proteome</keyword>
<dbReference type="EMBL" id="BAAAZG010000052">
    <property type="protein sequence ID" value="GAA4095084.1"/>
    <property type="molecule type" value="Genomic_DNA"/>
</dbReference>
<evidence type="ECO:0000313" key="3">
    <source>
        <dbReference type="Proteomes" id="UP001500683"/>
    </source>
</evidence>
<dbReference type="Proteomes" id="UP001500683">
    <property type="component" value="Unassembled WGS sequence"/>
</dbReference>
<organism evidence="2 3">
    <name type="scientific">Actinomadura miaoliensis</name>
    <dbReference type="NCBI Taxonomy" id="430685"/>
    <lineage>
        <taxon>Bacteria</taxon>
        <taxon>Bacillati</taxon>
        <taxon>Actinomycetota</taxon>
        <taxon>Actinomycetes</taxon>
        <taxon>Streptosporangiales</taxon>
        <taxon>Thermomonosporaceae</taxon>
        <taxon>Actinomadura</taxon>
    </lineage>
</organism>
<name>A0ABP7WRG8_9ACTN</name>
<gene>
    <name evidence="2" type="ORF">GCM10022214_67480</name>
</gene>
<proteinExistence type="predicted"/>
<accession>A0ABP7WRG8</accession>
<comment type="caution">
    <text evidence="2">The sequence shown here is derived from an EMBL/GenBank/DDBJ whole genome shotgun (WGS) entry which is preliminary data.</text>
</comment>
<evidence type="ECO:0000256" key="1">
    <source>
        <dbReference type="SAM" id="MobiDB-lite"/>
    </source>
</evidence>
<feature type="compositionally biased region" description="Basic and acidic residues" evidence="1">
    <location>
        <begin position="1"/>
        <end position="12"/>
    </location>
</feature>